<keyword evidence="6" id="KW-0227">DNA damage</keyword>
<evidence type="ECO:0000313" key="13">
    <source>
        <dbReference type="EMBL" id="RXW18094.1"/>
    </source>
</evidence>
<evidence type="ECO:0000256" key="5">
    <source>
        <dbReference type="ARBA" id="ARBA00022705"/>
    </source>
</evidence>
<dbReference type="SUPFAM" id="SSF47802">
    <property type="entry name" value="DNA polymerase beta, N-terminal domain-like"/>
    <property type="match status" value="1"/>
</dbReference>
<evidence type="ECO:0000313" key="14">
    <source>
        <dbReference type="Proteomes" id="UP000290288"/>
    </source>
</evidence>
<keyword evidence="14" id="KW-1185">Reference proteome</keyword>
<protein>
    <recommendedName>
        <fullName evidence="1">DNA-directed DNA polymerase</fullName>
        <ecNumber evidence="1">2.7.7.7</ecNumber>
    </recommendedName>
</protein>
<keyword evidence="3" id="KW-0808">Transferase</keyword>
<dbReference type="PANTHER" id="PTHR11276">
    <property type="entry name" value="DNA POLYMERASE TYPE-X FAMILY MEMBER"/>
    <property type="match status" value="1"/>
</dbReference>
<keyword evidence="4" id="KW-0548">Nucleotidyltransferase</keyword>
<dbReference type="InterPro" id="IPR002008">
    <property type="entry name" value="DNA_pol_X_beta-like"/>
</dbReference>
<evidence type="ECO:0000256" key="1">
    <source>
        <dbReference type="ARBA" id="ARBA00012417"/>
    </source>
</evidence>
<evidence type="ECO:0000256" key="6">
    <source>
        <dbReference type="ARBA" id="ARBA00022763"/>
    </source>
</evidence>
<keyword evidence="7" id="KW-0239">DNA-directed DNA polymerase</keyword>
<reference evidence="13 14" key="1">
    <citation type="submission" date="2019-01" db="EMBL/GenBank/DDBJ databases">
        <title>Draft genome sequence of Psathyrella aberdarensis IHI B618.</title>
        <authorList>
            <person name="Buettner E."/>
            <person name="Kellner H."/>
        </authorList>
    </citation>
    <scope>NUCLEOTIDE SEQUENCE [LARGE SCALE GENOMIC DNA]</scope>
    <source>
        <strain evidence="13 14">IHI B618</strain>
    </source>
</reference>
<dbReference type="Proteomes" id="UP000290288">
    <property type="component" value="Unassembled WGS sequence"/>
</dbReference>
<organism evidence="13 14">
    <name type="scientific">Candolleomyces aberdarensis</name>
    <dbReference type="NCBI Taxonomy" id="2316362"/>
    <lineage>
        <taxon>Eukaryota</taxon>
        <taxon>Fungi</taxon>
        <taxon>Dikarya</taxon>
        <taxon>Basidiomycota</taxon>
        <taxon>Agaricomycotina</taxon>
        <taxon>Agaricomycetes</taxon>
        <taxon>Agaricomycetidae</taxon>
        <taxon>Agaricales</taxon>
        <taxon>Agaricineae</taxon>
        <taxon>Psathyrellaceae</taxon>
        <taxon>Candolleomyces</taxon>
    </lineage>
</organism>
<dbReference type="GO" id="GO:0006303">
    <property type="term" value="P:double-strand break repair via nonhomologous end joining"/>
    <property type="evidence" value="ECO:0007669"/>
    <property type="project" value="TreeGrafter"/>
</dbReference>
<keyword evidence="2" id="KW-0237">DNA synthesis</keyword>
<feature type="compositionally biased region" description="Basic and acidic residues" evidence="11">
    <location>
        <begin position="151"/>
        <end position="162"/>
    </location>
</feature>
<evidence type="ECO:0000256" key="2">
    <source>
        <dbReference type="ARBA" id="ARBA00022634"/>
    </source>
</evidence>
<dbReference type="InterPro" id="IPR002054">
    <property type="entry name" value="DNA-dir_DNA_pol_X"/>
</dbReference>
<gene>
    <name evidence="13" type="ORF">EST38_g7761</name>
</gene>
<dbReference type="SUPFAM" id="SSF81301">
    <property type="entry name" value="Nucleotidyltransferase"/>
    <property type="match status" value="1"/>
</dbReference>
<keyword evidence="5" id="KW-0235">DNA replication</keyword>
<comment type="caution">
    <text evidence="13">The sequence shown here is derived from an EMBL/GenBank/DDBJ whole genome shotgun (WGS) entry which is preliminary data.</text>
</comment>
<dbReference type="CDD" id="cd00141">
    <property type="entry name" value="NT_POLXc"/>
    <property type="match status" value="1"/>
</dbReference>
<dbReference type="SUPFAM" id="SSF81585">
    <property type="entry name" value="PsbU/PolX domain-like"/>
    <property type="match status" value="1"/>
</dbReference>
<sequence>MDQHISEPLSPILDFSPQGKRPSRPITVEQGPQLQLVPVVHTAIDKPPKKKSFRPQAIPQIGQAFASESLIEDGSFSEIPGLKTDVQKTKTKTRAVSSEPMRPKTVKLGKAGTVSDVPETASPVGESSVIDLSSSPSSREGTPPPAKKARKQIDSSTVDKGKQRVKTAVTAAKGKKEKPKPVTPFEFAEQLKTMGLAGKTQRRVSSAPFLEGYNVFYTGGDRTYASETTRNRMEILVRLGCNLSSKFDQEVVTHIITEGSAGATLQALGMKRMGDIPEHIPTVKWSWVTLGMGSSHMPKEDLDEKLRNHLFNHGAFSDRLTAGMKSVIPPSKKGKNKSKSMNEEDISHISDFTQDKTRISNPRNAESHTIVHSSPKEIPAILPSPSITPPRRLISEATSSRVLLDQDPLAEFYERAKVSLAEDKGFLSAPSDNEEIFPVEEHPKPKKSRWTCDVKDKEIATCPNQDIIDKLSELMELHKAKPGQEDHWRAFAYSKGVTTPIRALKHHPTRIKTYEEARSIRAVGDKTARKIAEILETGDLRRIGYERTEDVQVAQILQGIYGVGRTTAYKWYSAGCRTLDDLRNGVGGVKLSSVQEIGLQFYDDINERMPRSEAEAIFNLIKPIALSIDPNLFIQIMGSFRRHDNRYVSLPTSLTLPNIRGKSSCGDIDILITRPVDDGKTHIGVLPRLLEALHSAGILTEDLAIPDDLYDLEATYRGLCRLPDVLNSKRRRIDFLTVPWKARGAALLYYTGDDIFNRAMRYKAGAMGYSLNQRGLHAGIVRDPQDRRVKINEGELELCIFFLRPSEQLL</sequence>
<dbReference type="FunFam" id="1.10.150.110:FF:000005">
    <property type="entry name" value="DNA polymerase POL4"/>
    <property type="match status" value="1"/>
</dbReference>
<dbReference type="InterPro" id="IPR027421">
    <property type="entry name" value="DNA_pol_lamdba_lyase_dom_sf"/>
</dbReference>
<evidence type="ECO:0000256" key="7">
    <source>
        <dbReference type="ARBA" id="ARBA00022932"/>
    </source>
</evidence>
<dbReference type="PRINTS" id="PR00869">
    <property type="entry name" value="DNAPOLX"/>
</dbReference>
<dbReference type="Pfam" id="PF14792">
    <property type="entry name" value="DNA_pol_B_palm"/>
    <property type="match status" value="1"/>
</dbReference>
<dbReference type="InterPro" id="IPR029398">
    <property type="entry name" value="PolB_thumb"/>
</dbReference>
<feature type="compositionally biased region" description="Basic and acidic residues" evidence="11">
    <location>
        <begin position="340"/>
        <end position="358"/>
    </location>
</feature>
<dbReference type="InterPro" id="IPR010996">
    <property type="entry name" value="HHH_MUS81"/>
</dbReference>
<dbReference type="Pfam" id="PF10391">
    <property type="entry name" value="DNA_pol_lambd_f"/>
    <property type="match status" value="1"/>
</dbReference>
<dbReference type="GO" id="GO:0003887">
    <property type="term" value="F:DNA-directed DNA polymerase activity"/>
    <property type="evidence" value="ECO:0007669"/>
    <property type="project" value="UniProtKB-KW"/>
</dbReference>
<feature type="region of interest" description="Disordered" evidence="11">
    <location>
        <begin position="325"/>
        <end position="389"/>
    </location>
</feature>
<dbReference type="AlphaFoldDB" id="A0A4Q2DH51"/>
<dbReference type="InterPro" id="IPR001357">
    <property type="entry name" value="BRCT_dom"/>
</dbReference>
<dbReference type="PRINTS" id="PR00870">
    <property type="entry name" value="DNAPOLXBETA"/>
</dbReference>
<proteinExistence type="predicted"/>
<dbReference type="OrthoDB" id="205514at2759"/>
<keyword evidence="8" id="KW-0234">DNA repair</keyword>
<feature type="region of interest" description="Disordered" evidence="11">
    <location>
        <begin position="82"/>
        <end position="180"/>
    </location>
</feature>
<dbReference type="GO" id="GO:0005634">
    <property type="term" value="C:nucleus"/>
    <property type="evidence" value="ECO:0007669"/>
    <property type="project" value="TreeGrafter"/>
</dbReference>
<dbReference type="PANTHER" id="PTHR11276:SF28">
    <property type="entry name" value="DNA POLYMERASE LAMBDA"/>
    <property type="match status" value="1"/>
</dbReference>
<evidence type="ECO:0000256" key="10">
    <source>
        <dbReference type="PIRSR" id="PIRSR622312-50"/>
    </source>
</evidence>
<feature type="domain" description="BRCT" evidence="12">
    <location>
        <begin position="205"/>
        <end position="288"/>
    </location>
</feature>
<dbReference type="InterPro" id="IPR018944">
    <property type="entry name" value="DNA_pol_lambd_fingers_domain"/>
</dbReference>
<dbReference type="InterPro" id="IPR043519">
    <property type="entry name" value="NT_sf"/>
</dbReference>
<evidence type="ECO:0000256" key="11">
    <source>
        <dbReference type="SAM" id="MobiDB-lite"/>
    </source>
</evidence>
<feature type="compositionally biased region" description="Low complexity" evidence="11">
    <location>
        <begin position="127"/>
        <end position="138"/>
    </location>
</feature>
<evidence type="ECO:0000256" key="4">
    <source>
        <dbReference type="ARBA" id="ARBA00022695"/>
    </source>
</evidence>
<dbReference type="Pfam" id="PF14791">
    <property type="entry name" value="DNA_pol_B_thumb"/>
    <property type="match status" value="1"/>
</dbReference>
<evidence type="ECO:0000256" key="9">
    <source>
        <dbReference type="ARBA" id="ARBA00049244"/>
    </source>
</evidence>
<dbReference type="Pfam" id="PF14716">
    <property type="entry name" value="HHH_8"/>
    <property type="match status" value="1"/>
</dbReference>
<evidence type="ECO:0000259" key="12">
    <source>
        <dbReference type="PROSITE" id="PS50172"/>
    </source>
</evidence>
<dbReference type="InterPro" id="IPR028207">
    <property type="entry name" value="DNA_pol_B_palm_palm"/>
</dbReference>
<dbReference type="STRING" id="2316362.A0A4Q2DH51"/>
<feature type="active site" description="Nucleophile; Schiff-base intermediate with DNA; for 5'-dRP lyase activity" evidence="10">
    <location>
        <position position="530"/>
    </location>
</feature>
<evidence type="ECO:0000256" key="8">
    <source>
        <dbReference type="ARBA" id="ARBA00023204"/>
    </source>
</evidence>
<dbReference type="InterPro" id="IPR022312">
    <property type="entry name" value="DNA_pol_X"/>
</dbReference>
<dbReference type="Gene3D" id="1.10.150.110">
    <property type="entry name" value="DNA polymerase beta, N-terminal domain-like"/>
    <property type="match status" value="1"/>
</dbReference>
<accession>A0A4Q2DH51</accession>
<feature type="region of interest" description="Disordered" evidence="11">
    <location>
        <begin position="1"/>
        <end position="30"/>
    </location>
</feature>
<dbReference type="Gene3D" id="3.30.210.10">
    <property type="entry name" value="DNA polymerase, thumb domain"/>
    <property type="match status" value="1"/>
</dbReference>
<dbReference type="EC" id="2.7.7.7" evidence="1"/>
<evidence type="ECO:0000256" key="3">
    <source>
        <dbReference type="ARBA" id="ARBA00022679"/>
    </source>
</evidence>
<dbReference type="PROSITE" id="PS50172">
    <property type="entry name" value="BRCT"/>
    <property type="match status" value="1"/>
</dbReference>
<dbReference type="SMART" id="SM00483">
    <property type="entry name" value="POLXc"/>
    <property type="match status" value="1"/>
</dbReference>
<dbReference type="EMBL" id="SDEE01000291">
    <property type="protein sequence ID" value="RXW18094.1"/>
    <property type="molecule type" value="Genomic_DNA"/>
</dbReference>
<dbReference type="GO" id="GO:0003677">
    <property type="term" value="F:DNA binding"/>
    <property type="evidence" value="ECO:0007669"/>
    <property type="project" value="InterPro"/>
</dbReference>
<dbReference type="Gene3D" id="1.10.150.20">
    <property type="entry name" value="5' to 3' exonuclease, C-terminal subdomain"/>
    <property type="match status" value="1"/>
</dbReference>
<comment type="catalytic activity">
    <reaction evidence="9">
        <text>DNA(n) + a 2'-deoxyribonucleoside 5'-triphosphate = DNA(n+1) + diphosphate</text>
        <dbReference type="Rhea" id="RHEA:22508"/>
        <dbReference type="Rhea" id="RHEA-COMP:17339"/>
        <dbReference type="Rhea" id="RHEA-COMP:17340"/>
        <dbReference type="ChEBI" id="CHEBI:33019"/>
        <dbReference type="ChEBI" id="CHEBI:61560"/>
        <dbReference type="ChEBI" id="CHEBI:173112"/>
        <dbReference type="EC" id="2.7.7.7"/>
    </reaction>
</comment>
<dbReference type="Gene3D" id="3.30.460.10">
    <property type="entry name" value="Beta Polymerase, domain 2"/>
    <property type="match status" value="1"/>
</dbReference>
<dbReference type="InterPro" id="IPR037160">
    <property type="entry name" value="DNA_Pol_thumb_sf"/>
</dbReference>
<name>A0A4Q2DH51_9AGAR</name>